<dbReference type="AlphaFoldDB" id="F3KJT7"/>
<dbReference type="Proteomes" id="UP000004348">
    <property type="component" value="Chromosome"/>
</dbReference>
<gene>
    <name evidence="2" type="ORF">Nlim_0745</name>
</gene>
<organism evidence="2">
    <name type="scientific">Candidatus Nitrosarchaeum limnium SFB1</name>
    <dbReference type="NCBI Taxonomy" id="886738"/>
    <lineage>
        <taxon>Archaea</taxon>
        <taxon>Nitrososphaerota</taxon>
        <taxon>Nitrososphaeria</taxon>
        <taxon>Nitrosopumilales</taxon>
        <taxon>Nitrosopumilaceae</taxon>
        <taxon>Nitrosarchaeum</taxon>
    </lineage>
</organism>
<evidence type="ECO:0000256" key="1">
    <source>
        <dbReference type="SAM" id="MobiDB-lite"/>
    </source>
</evidence>
<protein>
    <submittedName>
        <fullName evidence="2">Uncharacterized protein</fullName>
    </submittedName>
</protein>
<comment type="caution">
    <text evidence="2">The sequence shown here is derived from an EMBL/GenBank/DDBJ whole genome shotgun (WGS) entry which is preliminary data.</text>
</comment>
<dbReference type="HOGENOM" id="CLU_2730152_0_0_2"/>
<accession>F3KJT7</accession>
<evidence type="ECO:0000313" key="2">
    <source>
        <dbReference type="EMBL" id="EGG42564.1"/>
    </source>
</evidence>
<dbReference type="EMBL" id="AEGP01000029">
    <property type="protein sequence ID" value="EGG42564.1"/>
    <property type="molecule type" value="Genomic_DNA"/>
</dbReference>
<dbReference type="STRING" id="886738.Nlim_0745"/>
<proteinExistence type="predicted"/>
<sequence length="71" mass="7859">MDASKRNPGNGINGIKEPKKFSSAKPKYPTSGENGNRAEKSTVKPPSRDYLLKSNELLKKNNHTIIKISSF</sequence>
<reference evidence="2" key="1">
    <citation type="journal article" date="2011" name="PLoS ONE">
        <title>Genome of a low-salinity ammonia-oxidizing archaeon determined by single-cell and metagenomic analysis.</title>
        <authorList>
            <person name="Blainey P.C."/>
            <person name="Mosier A.C."/>
            <person name="Potanina A."/>
            <person name="Francis C.A."/>
            <person name="Quake S.R."/>
        </authorList>
    </citation>
    <scope>NUCLEOTIDE SEQUENCE [LARGE SCALE GENOMIC DNA]</scope>
    <source>
        <strain evidence="2">SFB1</strain>
    </source>
</reference>
<feature type="compositionally biased region" description="Basic and acidic residues" evidence="1">
    <location>
        <begin position="36"/>
        <end position="48"/>
    </location>
</feature>
<name>F3KJT7_9ARCH</name>
<feature type="region of interest" description="Disordered" evidence="1">
    <location>
        <begin position="1"/>
        <end position="48"/>
    </location>
</feature>